<accession>A0ABV3PFY3</accession>
<evidence type="ECO:0008006" key="4">
    <source>
        <dbReference type="Google" id="ProtNLM"/>
    </source>
</evidence>
<reference evidence="2 3" key="1">
    <citation type="submission" date="2024-07" db="EMBL/GenBank/DDBJ databases">
        <title>Description of Labrys sedimenti sp. nov., isolated from a diclofenac-degrading enrichment culture.</title>
        <authorList>
            <person name="Tancsics A."/>
            <person name="Csepanyi A."/>
        </authorList>
    </citation>
    <scope>NUCLEOTIDE SEQUENCE [LARGE SCALE GENOMIC DNA]</scope>
    <source>
        <strain evidence="2 3">LMG 23578</strain>
    </source>
</reference>
<protein>
    <recommendedName>
        <fullName evidence="4">Terminase</fullName>
    </recommendedName>
</protein>
<sequence length="150" mass="15784">MTDEAPKKNKGGGRQPGAGRPKGRRNTFTEAEKKKALARGLSPLEVMTDLMNHSYKRWKAEARKRKPDEDVLMAKQKATLEAAEKLAPYIHPKLAAVQHTGKGGGPIPVAVDLTKLSDAELTALEPVVAALAAAGGLAGADPEGEGTPEA</sequence>
<proteinExistence type="predicted"/>
<dbReference type="EMBL" id="JBFNQD010000001">
    <property type="protein sequence ID" value="MEW9304541.1"/>
    <property type="molecule type" value="Genomic_DNA"/>
</dbReference>
<organism evidence="2 3">
    <name type="scientific">Labrys neptuniae</name>
    <dbReference type="NCBI Taxonomy" id="376174"/>
    <lineage>
        <taxon>Bacteria</taxon>
        <taxon>Pseudomonadati</taxon>
        <taxon>Pseudomonadota</taxon>
        <taxon>Alphaproteobacteria</taxon>
        <taxon>Hyphomicrobiales</taxon>
        <taxon>Xanthobacteraceae</taxon>
        <taxon>Labrys</taxon>
    </lineage>
</organism>
<dbReference type="RefSeq" id="WP_367622899.1">
    <property type="nucleotide sequence ID" value="NZ_JBFNQD010000001.1"/>
</dbReference>
<evidence type="ECO:0000313" key="3">
    <source>
        <dbReference type="Proteomes" id="UP001555786"/>
    </source>
</evidence>
<gene>
    <name evidence="2" type="ORF">ABXS05_03260</name>
</gene>
<dbReference type="Proteomes" id="UP001555786">
    <property type="component" value="Unassembled WGS sequence"/>
</dbReference>
<keyword evidence="3" id="KW-1185">Reference proteome</keyword>
<comment type="caution">
    <text evidence="2">The sequence shown here is derived from an EMBL/GenBank/DDBJ whole genome shotgun (WGS) entry which is preliminary data.</text>
</comment>
<name>A0ABV3PFY3_9HYPH</name>
<feature type="region of interest" description="Disordered" evidence="1">
    <location>
        <begin position="1"/>
        <end position="36"/>
    </location>
</feature>
<evidence type="ECO:0000256" key="1">
    <source>
        <dbReference type="SAM" id="MobiDB-lite"/>
    </source>
</evidence>
<evidence type="ECO:0000313" key="2">
    <source>
        <dbReference type="EMBL" id="MEW9304541.1"/>
    </source>
</evidence>